<feature type="domain" description="Prokaryotic-type class I peptide chain release factors" evidence="8">
    <location>
        <begin position="245"/>
        <end position="261"/>
    </location>
</feature>
<feature type="modified residue" description="N5-methylglutamine" evidence="6">
    <location>
        <position position="252"/>
    </location>
</feature>
<dbReference type="Gene3D" id="3.30.70.1660">
    <property type="match status" value="1"/>
</dbReference>
<dbReference type="SMART" id="SM00937">
    <property type="entry name" value="PCRF"/>
    <property type="match status" value="1"/>
</dbReference>
<dbReference type="AlphaFoldDB" id="A0A2N6SG19"/>
<keyword evidence="7" id="KW-0175">Coiled coil</keyword>
<gene>
    <name evidence="6" type="primary">prfB</name>
    <name evidence="9" type="ORF">CJ218_03030</name>
</gene>
<dbReference type="Pfam" id="PF03462">
    <property type="entry name" value="PCRF"/>
    <property type="match status" value="1"/>
</dbReference>
<dbReference type="InterPro" id="IPR004374">
    <property type="entry name" value="PrfB"/>
</dbReference>
<evidence type="ECO:0000256" key="3">
    <source>
        <dbReference type="ARBA" id="ARBA00019192"/>
    </source>
</evidence>
<dbReference type="FunFam" id="3.30.160.20:FF:000010">
    <property type="entry name" value="Peptide chain release factor 2"/>
    <property type="match status" value="1"/>
</dbReference>
<organism evidence="9 10">
    <name type="scientific">Gemella sanguinis</name>
    <dbReference type="NCBI Taxonomy" id="84135"/>
    <lineage>
        <taxon>Bacteria</taxon>
        <taxon>Bacillati</taxon>
        <taxon>Bacillota</taxon>
        <taxon>Bacilli</taxon>
        <taxon>Bacillales</taxon>
        <taxon>Gemellaceae</taxon>
        <taxon>Gemella</taxon>
    </lineage>
</organism>
<evidence type="ECO:0000256" key="6">
    <source>
        <dbReference type="HAMAP-Rule" id="MF_00094"/>
    </source>
</evidence>
<protein>
    <recommendedName>
        <fullName evidence="3 6">Peptide chain release factor 2</fullName>
        <shortName evidence="6">RF-2</shortName>
    </recommendedName>
</protein>
<keyword evidence="5 6" id="KW-0648">Protein biosynthesis</keyword>
<evidence type="ECO:0000256" key="2">
    <source>
        <dbReference type="ARBA" id="ARBA00010835"/>
    </source>
</evidence>
<dbReference type="InterPro" id="IPR005139">
    <property type="entry name" value="PCRF"/>
</dbReference>
<evidence type="ECO:0000256" key="1">
    <source>
        <dbReference type="ARBA" id="ARBA00002613"/>
    </source>
</evidence>
<dbReference type="PANTHER" id="PTHR43116">
    <property type="entry name" value="PEPTIDE CHAIN RELEASE FACTOR 2"/>
    <property type="match status" value="1"/>
</dbReference>
<evidence type="ECO:0000256" key="7">
    <source>
        <dbReference type="SAM" id="Coils"/>
    </source>
</evidence>
<evidence type="ECO:0000256" key="4">
    <source>
        <dbReference type="ARBA" id="ARBA00022481"/>
    </source>
</evidence>
<dbReference type="NCBIfam" id="TIGR00020">
    <property type="entry name" value="prfB"/>
    <property type="match status" value="1"/>
</dbReference>
<dbReference type="Gene3D" id="3.30.160.20">
    <property type="match status" value="1"/>
</dbReference>
<dbReference type="GO" id="GO:0005737">
    <property type="term" value="C:cytoplasm"/>
    <property type="evidence" value="ECO:0007669"/>
    <property type="project" value="UniProtKB-SubCell"/>
</dbReference>
<dbReference type="Gene3D" id="1.20.58.410">
    <property type="entry name" value="Release factor"/>
    <property type="match status" value="1"/>
</dbReference>
<comment type="similarity">
    <text evidence="2 6">Belongs to the prokaryotic/mitochondrial release factor family.</text>
</comment>
<dbReference type="GO" id="GO:0016149">
    <property type="term" value="F:translation release factor activity, codon specific"/>
    <property type="evidence" value="ECO:0007669"/>
    <property type="project" value="UniProtKB-UniRule"/>
</dbReference>
<comment type="PTM">
    <text evidence="6">Methylated by PrmC. Methylation increases the termination efficiency of RF2.</text>
</comment>
<evidence type="ECO:0000256" key="5">
    <source>
        <dbReference type="ARBA" id="ARBA00022917"/>
    </source>
</evidence>
<accession>A0A2N6SG19</accession>
<comment type="subcellular location">
    <subcellularLocation>
        <location evidence="6">Cytoplasm</location>
    </subcellularLocation>
</comment>
<dbReference type="Pfam" id="PF00472">
    <property type="entry name" value="RF-1"/>
    <property type="match status" value="1"/>
</dbReference>
<comment type="caution">
    <text evidence="9">The sequence shown here is derived from an EMBL/GenBank/DDBJ whole genome shotgun (WGS) entry which is preliminary data.</text>
</comment>
<proteinExistence type="inferred from homology"/>
<evidence type="ECO:0000313" key="9">
    <source>
        <dbReference type="EMBL" id="PMC52884.1"/>
    </source>
</evidence>
<sequence>MELIELRKELEEIEKRITEFKTSLKIEDKEQRVAEIENMMLDADFWNDSDNASALVTESKSIKKELDEFSNMIDYLEHSQEMVEFLRDEEDKEIYADLEETVAILKDSVEDFSFRLLFSEEYDNNNAILDIHAGAGGTDATDWAEIMLRMYERFFSKQGLKYSYLNYQSGDITGVKSATIKVEGDFAYGLLKGEKGVHRVIRISPFDPSGKRHTSFASIDVMPEFSDDEINIEINNDDLKIDTYRAQGAGGQHINTTDSAVRITHLPTGIVVQSQAERSQIKNKDTAMKNLKSKLYQLELEEKEKELASIRGEQKDIGWGSQIRSYVFTPYTMVKDHRTNYEVSTVDKVMDGDIIDFIDAYLHYNMKEKEVL</sequence>
<dbReference type="RefSeq" id="WP_102189566.1">
    <property type="nucleotide sequence ID" value="NZ_JAPWBV010000002.1"/>
</dbReference>
<dbReference type="PROSITE" id="PS00745">
    <property type="entry name" value="RF_PROK_I"/>
    <property type="match status" value="1"/>
</dbReference>
<dbReference type="InterPro" id="IPR000352">
    <property type="entry name" value="Pep_chain_release_fac_I"/>
</dbReference>
<dbReference type="EMBL" id="PNGT01000002">
    <property type="protein sequence ID" value="PMC52884.1"/>
    <property type="molecule type" value="Genomic_DNA"/>
</dbReference>
<dbReference type="PANTHER" id="PTHR43116:SF3">
    <property type="entry name" value="CLASS I PEPTIDE CHAIN RELEASE FACTOR"/>
    <property type="match status" value="1"/>
</dbReference>
<name>A0A2N6SG19_9BACL</name>
<dbReference type="HAMAP" id="MF_00094">
    <property type="entry name" value="Rel_fac_2"/>
    <property type="match status" value="1"/>
</dbReference>
<dbReference type="Proteomes" id="UP000235670">
    <property type="component" value="Unassembled WGS sequence"/>
</dbReference>
<comment type="function">
    <text evidence="1 6">Peptide chain release factor 2 directs the termination of translation in response to the peptide chain termination codons UGA and UAA.</text>
</comment>
<dbReference type="STRING" id="84135.GCA_001052115_00121"/>
<dbReference type="InterPro" id="IPR045853">
    <property type="entry name" value="Pep_chain_release_fac_I_sf"/>
</dbReference>
<keyword evidence="4 6" id="KW-0488">Methylation</keyword>
<feature type="coiled-coil region" evidence="7">
    <location>
        <begin position="281"/>
        <end position="313"/>
    </location>
</feature>
<reference evidence="9 10" key="1">
    <citation type="submission" date="2017-09" db="EMBL/GenBank/DDBJ databases">
        <title>Bacterial strain isolated from the female urinary microbiota.</title>
        <authorList>
            <person name="Thomas-White K."/>
            <person name="Kumar N."/>
            <person name="Forster S."/>
            <person name="Putonti C."/>
            <person name="Lawley T."/>
            <person name="Wolfe A.J."/>
        </authorList>
    </citation>
    <scope>NUCLEOTIDE SEQUENCE [LARGE SCALE GENOMIC DNA]</scope>
    <source>
        <strain evidence="9 10">UMB0186</strain>
    </source>
</reference>
<feature type="coiled-coil region" evidence="7">
    <location>
        <begin position="3"/>
        <end position="30"/>
    </location>
</feature>
<evidence type="ECO:0000313" key="10">
    <source>
        <dbReference type="Proteomes" id="UP000235670"/>
    </source>
</evidence>
<dbReference type="OrthoDB" id="9806673at2"/>
<keyword evidence="6" id="KW-0963">Cytoplasm</keyword>
<dbReference type="SUPFAM" id="SSF75620">
    <property type="entry name" value="Release factor"/>
    <property type="match status" value="1"/>
</dbReference>
<evidence type="ECO:0000259" key="8">
    <source>
        <dbReference type="PROSITE" id="PS00745"/>
    </source>
</evidence>